<comment type="cofactor">
    <cofactor evidence="1">
        <name>FAD</name>
        <dbReference type="ChEBI" id="CHEBI:57692"/>
    </cofactor>
</comment>
<dbReference type="PANTHER" id="PTHR48105">
    <property type="entry name" value="THIOREDOXIN REDUCTASE 1-RELATED-RELATED"/>
    <property type="match status" value="1"/>
</dbReference>
<keyword evidence="3" id="KW-0285">Flavoprotein</keyword>
<comment type="caution">
    <text evidence="6">The sequence shown here is derived from an EMBL/GenBank/DDBJ whole genome shotgun (WGS) entry which is preliminary data.</text>
</comment>
<evidence type="ECO:0000256" key="4">
    <source>
        <dbReference type="ARBA" id="ARBA00023002"/>
    </source>
</evidence>
<protein>
    <submittedName>
        <fullName evidence="6">Thioredoxin reductase</fullName>
    </submittedName>
</protein>
<sequence length="186" mass="19568">MYDVVIIGGGPAGQSAALFTSKGQLKTLLLDNEKGLTQRALIRNHYGADDVPGGELVAVGRKQAEKFGTEFNKANVTNVIKKDEGFTIETEEGDTYEGKQIILATGANSKLAETIGLNTKPSSEPYVKHVVDVDAAGRTNIEGIWAAGTAAGVSVHTIITSGDGAKVAVNLLSDLKGERYVDHDAL</sequence>
<reference evidence="6 7" key="1">
    <citation type="submission" date="2021-01" db="EMBL/GenBank/DDBJ databases">
        <title>Genomic Encyclopedia of Type Strains, Phase IV (KMG-IV): sequencing the most valuable type-strain genomes for metagenomic binning, comparative biology and taxonomic classification.</title>
        <authorList>
            <person name="Goeker M."/>
        </authorList>
    </citation>
    <scope>NUCLEOTIDE SEQUENCE [LARGE SCALE GENOMIC DNA]</scope>
    <source>
        <strain evidence="6 7">DSM 28236</strain>
    </source>
</reference>
<evidence type="ECO:0000256" key="1">
    <source>
        <dbReference type="ARBA" id="ARBA00001974"/>
    </source>
</evidence>
<gene>
    <name evidence="6" type="ORF">JOD45_002061</name>
</gene>
<evidence type="ECO:0000313" key="6">
    <source>
        <dbReference type="EMBL" id="MBM7645842.1"/>
    </source>
</evidence>
<dbReference type="Gene3D" id="3.50.50.60">
    <property type="entry name" value="FAD/NAD(P)-binding domain"/>
    <property type="match status" value="1"/>
</dbReference>
<dbReference type="RefSeq" id="WP_205003755.1">
    <property type="nucleotide sequence ID" value="NZ_JAFBER010000012.1"/>
</dbReference>
<name>A0ABS2Q0L9_9BACL</name>
<dbReference type="Proteomes" id="UP000808914">
    <property type="component" value="Unassembled WGS sequence"/>
</dbReference>
<comment type="subunit">
    <text evidence="2">Homodimer.</text>
</comment>
<organism evidence="6 7">
    <name type="scientific">Scopulibacillus daqui</name>
    <dbReference type="NCBI Taxonomy" id="1469162"/>
    <lineage>
        <taxon>Bacteria</taxon>
        <taxon>Bacillati</taxon>
        <taxon>Bacillota</taxon>
        <taxon>Bacilli</taxon>
        <taxon>Bacillales</taxon>
        <taxon>Sporolactobacillaceae</taxon>
        <taxon>Scopulibacillus</taxon>
    </lineage>
</organism>
<keyword evidence="4" id="KW-0560">Oxidoreductase</keyword>
<proteinExistence type="predicted"/>
<evidence type="ECO:0000256" key="2">
    <source>
        <dbReference type="ARBA" id="ARBA00011738"/>
    </source>
</evidence>
<evidence type="ECO:0000256" key="3">
    <source>
        <dbReference type="ARBA" id="ARBA00022630"/>
    </source>
</evidence>
<dbReference type="InterPro" id="IPR036188">
    <property type="entry name" value="FAD/NAD-bd_sf"/>
</dbReference>
<feature type="domain" description="FAD/NAD(P)-binding" evidence="5">
    <location>
        <begin position="2"/>
        <end position="117"/>
    </location>
</feature>
<dbReference type="InterPro" id="IPR050097">
    <property type="entry name" value="Ferredoxin-NADP_redctase_2"/>
</dbReference>
<dbReference type="SUPFAM" id="SSF51905">
    <property type="entry name" value="FAD/NAD(P)-binding domain"/>
    <property type="match status" value="1"/>
</dbReference>
<evidence type="ECO:0000313" key="7">
    <source>
        <dbReference type="Proteomes" id="UP000808914"/>
    </source>
</evidence>
<dbReference type="PRINTS" id="PR00368">
    <property type="entry name" value="FADPNR"/>
</dbReference>
<accession>A0ABS2Q0L9</accession>
<dbReference type="PRINTS" id="PR00469">
    <property type="entry name" value="PNDRDTASEII"/>
</dbReference>
<dbReference type="Pfam" id="PF07992">
    <property type="entry name" value="Pyr_redox_2"/>
    <property type="match status" value="1"/>
</dbReference>
<evidence type="ECO:0000259" key="5">
    <source>
        <dbReference type="Pfam" id="PF07992"/>
    </source>
</evidence>
<dbReference type="InterPro" id="IPR023753">
    <property type="entry name" value="FAD/NAD-binding_dom"/>
</dbReference>
<dbReference type="EMBL" id="JAFBER010000012">
    <property type="protein sequence ID" value="MBM7645842.1"/>
    <property type="molecule type" value="Genomic_DNA"/>
</dbReference>
<keyword evidence="7" id="KW-1185">Reference proteome</keyword>